<evidence type="ECO:0000313" key="2">
    <source>
        <dbReference type="Proteomes" id="UP001148662"/>
    </source>
</evidence>
<evidence type="ECO:0000313" key="1">
    <source>
        <dbReference type="EMBL" id="KAJ3551120.1"/>
    </source>
</evidence>
<dbReference type="Proteomes" id="UP001148662">
    <property type="component" value="Unassembled WGS sequence"/>
</dbReference>
<protein>
    <submittedName>
        <fullName evidence="1">Uncharacterized protein</fullName>
    </submittedName>
</protein>
<dbReference type="EMBL" id="JANHOG010000861">
    <property type="protein sequence ID" value="KAJ3551120.1"/>
    <property type="molecule type" value="Genomic_DNA"/>
</dbReference>
<organism evidence="1 2">
    <name type="scientific">Phlebia brevispora</name>
    <dbReference type="NCBI Taxonomy" id="194682"/>
    <lineage>
        <taxon>Eukaryota</taxon>
        <taxon>Fungi</taxon>
        <taxon>Dikarya</taxon>
        <taxon>Basidiomycota</taxon>
        <taxon>Agaricomycotina</taxon>
        <taxon>Agaricomycetes</taxon>
        <taxon>Polyporales</taxon>
        <taxon>Meruliaceae</taxon>
        <taxon>Phlebia</taxon>
    </lineage>
</organism>
<sequence>MSPDTKNADQQQLAHNVWSRYMTEVYFFKKPSPLTTFSVDKIEQLAREKLKDNLNAFMYVFGSAGTSLGCAGNLEELAKWKILPRMLRDATVRNLDTTLFGVKYKSPLIVAPVGVQGIMHEDAEIATATAAGKVGVPYVMSTAATRSLEDVAEANGSGTRWYQLYWPVDDDITLSLLKRAKASGYTNLIVTLDTMLLGWRPHDLDRPYLPFLHGVGSQVGLSDPVFMKKHGLEPILEPPEFPYDPEDIERRCKEGDQKMITRVRMAVEWLKQTNSGTFKSWEQLKLLRDNWDGPLILKGILSVQDAELAMEYGVNGIVVSNHGGRQVDSVVPSLWALQKIMASPKIQAAQASGKLTVLFDSGIRTGSDIIKAMALGAQGVLIARPFMYGLAVGGQVGVEQVLRMTLADLEITLGLTGYTNLQDIQGKGEEIVVRIGDATKL</sequence>
<reference evidence="1" key="1">
    <citation type="submission" date="2022-07" db="EMBL/GenBank/DDBJ databases">
        <title>Genome Sequence of Phlebia brevispora.</title>
        <authorList>
            <person name="Buettner E."/>
        </authorList>
    </citation>
    <scope>NUCLEOTIDE SEQUENCE</scope>
    <source>
        <strain evidence="1">MPL23</strain>
    </source>
</reference>
<gene>
    <name evidence="1" type="ORF">NM688_g4918</name>
</gene>
<accession>A0ACC1T1R1</accession>
<proteinExistence type="predicted"/>
<keyword evidence="2" id="KW-1185">Reference proteome</keyword>
<name>A0ACC1T1R1_9APHY</name>
<comment type="caution">
    <text evidence="1">The sequence shown here is derived from an EMBL/GenBank/DDBJ whole genome shotgun (WGS) entry which is preliminary data.</text>
</comment>